<keyword evidence="2" id="KW-0695">RNA-directed DNA polymerase</keyword>
<name>A0A5B6US27_9ROSI</name>
<dbReference type="PANTHER" id="PTHR33710:SF62">
    <property type="entry name" value="DUF4283 DOMAIN PROTEIN"/>
    <property type="match status" value="1"/>
</dbReference>
<dbReference type="SUPFAM" id="SSF56219">
    <property type="entry name" value="DNase I-like"/>
    <property type="match status" value="1"/>
</dbReference>
<feature type="domain" description="Reverse transcriptase" evidence="1">
    <location>
        <begin position="140"/>
        <end position="267"/>
    </location>
</feature>
<comment type="caution">
    <text evidence="2">The sequence shown here is derived from an EMBL/GenBank/DDBJ whole genome shotgun (WGS) entry which is preliminary data.</text>
</comment>
<dbReference type="GO" id="GO:0003964">
    <property type="term" value="F:RNA-directed DNA polymerase activity"/>
    <property type="evidence" value="ECO:0007669"/>
    <property type="project" value="UniProtKB-KW"/>
</dbReference>
<dbReference type="OrthoDB" id="1431375at2759"/>
<evidence type="ECO:0000259" key="1">
    <source>
        <dbReference type="Pfam" id="PF00078"/>
    </source>
</evidence>
<dbReference type="PANTHER" id="PTHR33710">
    <property type="entry name" value="BNAC02G09200D PROTEIN"/>
    <property type="match status" value="1"/>
</dbReference>
<dbReference type="InterPro" id="IPR000477">
    <property type="entry name" value="RT_dom"/>
</dbReference>
<dbReference type="Proteomes" id="UP000325315">
    <property type="component" value="Unassembled WGS sequence"/>
</dbReference>
<evidence type="ECO:0000313" key="3">
    <source>
        <dbReference type="Proteomes" id="UP000325315"/>
    </source>
</evidence>
<protein>
    <submittedName>
        <fullName evidence="2">Reverse transcriptase</fullName>
    </submittedName>
</protein>
<dbReference type="Gene3D" id="3.60.10.10">
    <property type="entry name" value="Endonuclease/exonuclease/phosphatase"/>
    <property type="match status" value="1"/>
</dbReference>
<evidence type="ECO:0000313" key="2">
    <source>
        <dbReference type="EMBL" id="KAA3460273.1"/>
    </source>
</evidence>
<dbReference type="Pfam" id="PF00078">
    <property type="entry name" value="RVT_1"/>
    <property type="match status" value="1"/>
</dbReference>
<dbReference type="EMBL" id="SMMG02000009">
    <property type="protein sequence ID" value="KAA3460273.1"/>
    <property type="molecule type" value="Genomic_DNA"/>
</dbReference>
<keyword evidence="3" id="KW-1185">Reference proteome</keyword>
<keyword evidence="2" id="KW-0808">Transferase</keyword>
<dbReference type="InterPro" id="IPR043502">
    <property type="entry name" value="DNA/RNA_pol_sf"/>
</dbReference>
<gene>
    <name evidence="2" type="ORF">EPI10_026955</name>
</gene>
<dbReference type="InterPro" id="IPR036691">
    <property type="entry name" value="Endo/exonu/phosph_ase_sf"/>
</dbReference>
<proteinExistence type="predicted"/>
<organism evidence="2 3">
    <name type="scientific">Gossypium australe</name>
    <dbReference type="NCBI Taxonomy" id="47621"/>
    <lineage>
        <taxon>Eukaryota</taxon>
        <taxon>Viridiplantae</taxon>
        <taxon>Streptophyta</taxon>
        <taxon>Embryophyta</taxon>
        <taxon>Tracheophyta</taxon>
        <taxon>Spermatophyta</taxon>
        <taxon>Magnoliopsida</taxon>
        <taxon>eudicotyledons</taxon>
        <taxon>Gunneridae</taxon>
        <taxon>Pentapetalae</taxon>
        <taxon>rosids</taxon>
        <taxon>malvids</taxon>
        <taxon>Malvales</taxon>
        <taxon>Malvaceae</taxon>
        <taxon>Malvoideae</taxon>
        <taxon>Gossypium</taxon>
    </lineage>
</organism>
<keyword evidence="2" id="KW-0548">Nucleotidyltransferase</keyword>
<reference evidence="3" key="1">
    <citation type="journal article" date="2019" name="Plant Biotechnol. J.">
        <title>Genome sequencing of the Australian wild diploid species Gossypium australe highlights disease resistance and delayed gland morphogenesis.</title>
        <authorList>
            <person name="Cai Y."/>
            <person name="Cai X."/>
            <person name="Wang Q."/>
            <person name="Wang P."/>
            <person name="Zhang Y."/>
            <person name="Cai C."/>
            <person name="Xu Y."/>
            <person name="Wang K."/>
            <person name="Zhou Z."/>
            <person name="Wang C."/>
            <person name="Geng S."/>
            <person name="Li B."/>
            <person name="Dong Q."/>
            <person name="Hou Y."/>
            <person name="Wang H."/>
            <person name="Ai P."/>
            <person name="Liu Z."/>
            <person name="Yi F."/>
            <person name="Sun M."/>
            <person name="An G."/>
            <person name="Cheng J."/>
            <person name="Zhang Y."/>
            <person name="Shi Q."/>
            <person name="Xie Y."/>
            <person name="Shi X."/>
            <person name="Chang Y."/>
            <person name="Huang F."/>
            <person name="Chen Y."/>
            <person name="Hong S."/>
            <person name="Mi L."/>
            <person name="Sun Q."/>
            <person name="Zhang L."/>
            <person name="Zhou B."/>
            <person name="Peng R."/>
            <person name="Zhang X."/>
            <person name="Liu F."/>
        </authorList>
    </citation>
    <scope>NUCLEOTIDE SEQUENCE [LARGE SCALE GENOMIC DNA]</scope>
    <source>
        <strain evidence="3">cv. PA1801</strain>
    </source>
</reference>
<sequence>MEEFRKVLAECDLLDLGYTGQKYTWEMGNFEDTNIRRRLNRGVANNEWLNLFNDYLVQHLPHSLSDHCPILIQTEINSSHGGRNRFKFEFWWLLEPTCSDVIKKLWDEKSGHALDKLENLQNIVGKEISDYCFEVLNKANRLQKVLDFCIDPAQTVFVPGRLITDNVLLAYEILHTLRNKMVGKKWLMALKIHMSKAYDRVEWGFLKQMMIKLGFDVEWVARIMQCNDTVSYSFDLNGALGMVFTPERGLRQGDPLSPLLFLICSEGLSTLD</sequence>
<dbReference type="AlphaFoldDB" id="A0A5B6US27"/>
<accession>A0A5B6US27</accession>
<dbReference type="SUPFAM" id="SSF56672">
    <property type="entry name" value="DNA/RNA polymerases"/>
    <property type="match status" value="1"/>
</dbReference>